<dbReference type="STRING" id="109376.A0A0D3CGI3"/>
<sequence>MSSNRIKNEKGGAAKVFKKSKPSPPDESVEEENNKSSKEATGFDHDHAENSGEHSNEHEFDENENEKDKEFGVKEYQIDGDINDPGSWGKVDKRMRDFLVEKCPMARPSIDYHFPRDHLGRCFSHSSYTRKIMNGEKQDRRWFLYSKVKDKIFCFCCKLFRQDKLTNLLATTGSNDWRNVSKLLKEHEKGHKHITCMIQWLELEERLQKNQTIDKHIQEELNKEKKHWRDVLLRIIALVKGLAKQNVAFRGSSDKIYVDGNGNFLGMVEVLADFDPVMKEHVRRIEKHETHYHYLSHRIQNELTDMLGNEIKQMILKKIRYAKYFSVILDTTPDISHREQMSMVIRLKDKTGEGLFDALQDALHSLGLSIDDIRGQGYDNGSNMKGKVKGVQNRLLEINPRAAYTPCGCHSLNLRDCEWCYGKTIITNSLGKPHQSVKAIRFQAPKIREALIYLAENSANPGTKSEAESLAMSETYGIGSFEFLIGMIIWYELLFVVNKVSKILQSKDMDIDIAIAQVKGLISFFKDYRETGFQAAKVEAEKIAIAMEIDHVFSVKVKRFIKKKQYHDEEPRKDDEDVIFTAEENFRINYFIKIVDQSLVSFEKRFDQFQSYEKTFGFLFDLKKLQLTNDDELMVSCVNLEVFLKHGDRSDIDGNELFMELKLLRGSLPTNIQNAAEILDFLKKVDTRYPNTWTAYRIMMTIPVSVASAERSFSKLKLIKSYLRSCFFIYEKQPIFFLSLLVFQNSRPALFGGEEGDYGFKASEGGQPVKGLSKLRALKESGIDIPQETIDLFAEQEKEFEAEAKRLTVGGIPEELLSIDPYGSNTGLIDVGTAAFLQTPTSSQGDHATERSNEPTERELGETSEDATAPVVSDPAPAAASLIMGEESSIPILGVSDASPTPPLEADGEGSNPVDLLELSDSPAEEEGGEKSDERVPGNNSQGTEERVVDEVENPPTLTTDGTGGASDQLGARVVEEDHDRTED</sequence>
<dbReference type="InterPro" id="IPR012337">
    <property type="entry name" value="RNaseH-like_sf"/>
</dbReference>
<dbReference type="AlphaFoldDB" id="A0A0D3CGI3"/>
<dbReference type="Gramene" id="Bo5g086530.1">
    <property type="protein sequence ID" value="Bo5g086530.1"/>
    <property type="gene ID" value="Bo5g086530"/>
</dbReference>
<feature type="compositionally biased region" description="Basic and acidic residues" evidence="1">
    <location>
        <begin position="847"/>
        <end position="861"/>
    </location>
</feature>
<protein>
    <recommendedName>
        <fullName evidence="2">TTF-type domain-containing protein</fullName>
    </recommendedName>
</protein>
<feature type="compositionally biased region" description="Basic and acidic residues" evidence="1">
    <location>
        <begin position="974"/>
        <end position="984"/>
    </location>
</feature>
<evidence type="ECO:0000313" key="3">
    <source>
        <dbReference type="EnsemblPlants" id="Bo5g086530.1"/>
    </source>
</evidence>
<reference evidence="3 4" key="1">
    <citation type="journal article" date="2014" name="Genome Biol.">
        <title>Transcriptome and methylome profiling reveals relics of genome dominance in the mesopolyploid Brassica oleracea.</title>
        <authorList>
            <person name="Parkin I.A."/>
            <person name="Koh C."/>
            <person name="Tang H."/>
            <person name="Robinson S.J."/>
            <person name="Kagale S."/>
            <person name="Clarke W.E."/>
            <person name="Town C.D."/>
            <person name="Nixon J."/>
            <person name="Krishnakumar V."/>
            <person name="Bidwell S.L."/>
            <person name="Denoeud F."/>
            <person name="Belcram H."/>
            <person name="Links M.G."/>
            <person name="Just J."/>
            <person name="Clarke C."/>
            <person name="Bender T."/>
            <person name="Huebert T."/>
            <person name="Mason A.S."/>
            <person name="Pires J.C."/>
            <person name="Barker G."/>
            <person name="Moore J."/>
            <person name="Walley P.G."/>
            <person name="Manoli S."/>
            <person name="Batley J."/>
            <person name="Edwards D."/>
            <person name="Nelson M.N."/>
            <person name="Wang X."/>
            <person name="Paterson A.H."/>
            <person name="King G."/>
            <person name="Bancroft I."/>
            <person name="Chalhoub B."/>
            <person name="Sharpe A.G."/>
        </authorList>
    </citation>
    <scope>NUCLEOTIDE SEQUENCE</scope>
    <source>
        <strain evidence="3 4">cv. TO1000</strain>
    </source>
</reference>
<evidence type="ECO:0000313" key="4">
    <source>
        <dbReference type="Proteomes" id="UP000032141"/>
    </source>
</evidence>
<keyword evidence="4" id="KW-1185">Reference proteome</keyword>
<dbReference type="EnsemblPlants" id="Bo5g086530.1">
    <property type="protein sequence ID" value="Bo5g086530.1"/>
    <property type="gene ID" value="Bo5g086530"/>
</dbReference>
<feature type="region of interest" description="Disordered" evidence="1">
    <location>
        <begin position="893"/>
        <end position="984"/>
    </location>
</feature>
<feature type="compositionally biased region" description="Basic and acidic residues" evidence="1">
    <location>
        <begin position="1"/>
        <end position="12"/>
    </location>
</feature>
<dbReference type="PANTHER" id="PTHR45749:SF35">
    <property type="entry name" value="AC-LIKE TRANSPOSASE-RELATED"/>
    <property type="match status" value="1"/>
</dbReference>
<dbReference type="HOGENOM" id="CLU_302925_0_0_1"/>
<dbReference type="GO" id="GO:0046983">
    <property type="term" value="F:protein dimerization activity"/>
    <property type="evidence" value="ECO:0007669"/>
    <property type="project" value="InterPro"/>
</dbReference>
<reference evidence="3" key="2">
    <citation type="submission" date="2015-03" db="UniProtKB">
        <authorList>
            <consortium name="EnsemblPlants"/>
        </authorList>
    </citation>
    <scope>IDENTIFICATION</scope>
</reference>
<organism evidence="3 4">
    <name type="scientific">Brassica oleracea var. oleracea</name>
    <dbReference type="NCBI Taxonomy" id="109376"/>
    <lineage>
        <taxon>Eukaryota</taxon>
        <taxon>Viridiplantae</taxon>
        <taxon>Streptophyta</taxon>
        <taxon>Embryophyta</taxon>
        <taxon>Tracheophyta</taxon>
        <taxon>Spermatophyta</taxon>
        <taxon>Magnoliopsida</taxon>
        <taxon>eudicotyledons</taxon>
        <taxon>Gunneridae</taxon>
        <taxon>Pentapetalae</taxon>
        <taxon>rosids</taxon>
        <taxon>malvids</taxon>
        <taxon>Brassicales</taxon>
        <taxon>Brassicaceae</taxon>
        <taxon>Brassiceae</taxon>
        <taxon>Brassica</taxon>
    </lineage>
</organism>
<dbReference type="InterPro" id="IPR025398">
    <property type="entry name" value="DUF4371"/>
</dbReference>
<dbReference type="InterPro" id="IPR006580">
    <property type="entry name" value="Znf_TTF"/>
</dbReference>
<feature type="compositionally biased region" description="Basic and acidic residues" evidence="1">
    <location>
        <begin position="32"/>
        <end position="58"/>
    </location>
</feature>
<dbReference type="OMA" id="HETHYHY"/>
<dbReference type="Pfam" id="PF14291">
    <property type="entry name" value="DUF4371"/>
    <property type="match status" value="1"/>
</dbReference>
<dbReference type="Pfam" id="PF05699">
    <property type="entry name" value="Dimer_Tnp_hAT"/>
    <property type="match status" value="1"/>
</dbReference>
<dbReference type="SMART" id="SM00597">
    <property type="entry name" value="ZnF_TTF"/>
    <property type="match status" value="1"/>
</dbReference>
<accession>A0A0D3CGI3</accession>
<feature type="region of interest" description="Disordered" evidence="1">
    <location>
        <begin position="1"/>
        <end position="67"/>
    </location>
</feature>
<dbReference type="InterPro" id="IPR008906">
    <property type="entry name" value="HATC_C_dom"/>
</dbReference>
<feature type="region of interest" description="Disordered" evidence="1">
    <location>
        <begin position="839"/>
        <end position="873"/>
    </location>
</feature>
<evidence type="ECO:0000256" key="1">
    <source>
        <dbReference type="SAM" id="MobiDB-lite"/>
    </source>
</evidence>
<feature type="domain" description="TTF-type" evidence="2">
    <location>
        <begin position="128"/>
        <end position="212"/>
    </location>
</feature>
<dbReference type="SUPFAM" id="SSF53098">
    <property type="entry name" value="Ribonuclease H-like"/>
    <property type="match status" value="1"/>
</dbReference>
<dbReference type="Proteomes" id="UP000032141">
    <property type="component" value="Chromosome C5"/>
</dbReference>
<name>A0A0D3CGI3_BRAOL</name>
<proteinExistence type="predicted"/>
<dbReference type="PANTHER" id="PTHR45749">
    <property type="match status" value="1"/>
</dbReference>
<evidence type="ECO:0000259" key="2">
    <source>
        <dbReference type="SMART" id="SM00597"/>
    </source>
</evidence>